<feature type="transmembrane region" description="Helical" evidence="9">
    <location>
        <begin position="97"/>
        <end position="121"/>
    </location>
</feature>
<dbReference type="InterPro" id="IPR050482">
    <property type="entry name" value="Sensor_HK_TwoCompSys"/>
</dbReference>
<comment type="catalytic activity">
    <reaction evidence="1">
        <text>ATP + protein L-histidine = ADP + protein N-phospho-L-histidine.</text>
        <dbReference type="EC" id="2.7.13.3"/>
    </reaction>
</comment>
<evidence type="ECO:0000256" key="9">
    <source>
        <dbReference type="SAM" id="Phobius"/>
    </source>
</evidence>
<keyword evidence="9" id="KW-0812">Transmembrane</keyword>
<keyword evidence="9" id="KW-1133">Transmembrane helix</keyword>
<sequence length="401" mass="41654">MEGLKWTRLPVAVALGAATALAGLLVLAAAVPALAVASPSPRARRGVAAWVRRCAGRLVELERRRFDAFGLTSPGGPAPDSAPRAFGYLASRALPGALGTLTVGLLAIGTVLALIVLAALLRGRVDLPEPVVRALSHDVASGASESGMGLLEFLGQVVIGAALLMLNLQAMASVTALDRRISAAYLAPSERERLERRVSELAESRAGVITAVDAERRRIERDLHDGLQQRLVALGMLLGRALRSDDPQRAAELVAQARESTGLAVEELREVAWRVYPSGLDSAGLEKVLALIAERSSLPVEVDCALPVRPALEVETVLYFVVSEAITNAAKHAGAGLVTVRISEEDGMVTARVRDDGAGGAAPEGAGLSGLARRVAALDGTFAVDSPAGGPTELRAVLPCG</sequence>
<dbReference type="RefSeq" id="WP_270680048.1">
    <property type="nucleotide sequence ID" value="NZ_JAQFWP010000054.1"/>
</dbReference>
<gene>
    <name evidence="11" type="ORF">O4U47_23130</name>
</gene>
<protein>
    <recommendedName>
        <fullName evidence="2">histidine kinase</fullName>
        <ecNumber evidence="2">2.7.13.3</ecNumber>
    </recommendedName>
</protein>
<evidence type="ECO:0000256" key="5">
    <source>
        <dbReference type="ARBA" id="ARBA00022741"/>
    </source>
</evidence>
<dbReference type="InterPro" id="IPR036890">
    <property type="entry name" value="HATPase_C_sf"/>
</dbReference>
<keyword evidence="5" id="KW-0547">Nucleotide-binding</keyword>
<dbReference type="Gene3D" id="3.30.565.10">
    <property type="entry name" value="Histidine kinase-like ATPase, C-terminal domain"/>
    <property type="match status" value="1"/>
</dbReference>
<dbReference type="InterPro" id="IPR011712">
    <property type="entry name" value="Sig_transdc_His_kin_sub3_dim/P"/>
</dbReference>
<dbReference type="EC" id="2.7.13.3" evidence="2"/>
<keyword evidence="8" id="KW-0902">Two-component regulatory system</keyword>
<dbReference type="GO" id="GO:0016301">
    <property type="term" value="F:kinase activity"/>
    <property type="evidence" value="ECO:0007669"/>
    <property type="project" value="UniProtKB-KW"/>
</dbReference>
<evidence type="ECO:0000256" key="3">
    <source>
        <dbReference type="ARBA" id="ARBA00022553"/>
    </source>
</evidence>
<evidence type="ECO:0000313" key="12">
    <source>
        <dbReference type="Proteomes" id="UP001165685"/>
    </source>
</evidence>
<evidence type="ECO:0000256" key="1">
    <source>
        <dbReference type="ARBA" id="ARBA00000085"/>
    </source>
</evidence>
<evidence type="ECO:0000256" key="6">
    <source>
        <dbReference type="ARBA" id="ARBA00022777"/>
    </source>
</evidence>
<dbReference type="SUPFAM" id="SSF55874">
    <property type="entry name" value="ATPase domain of HSP90 chaperone/DNA topoisomerase II/histidine kinase"/>
    <property type="match status" value="1"/>
</dbReference>
<dbReference type="InterPro" id="IPR003594">
    <property type="entry name" value="HATPase_dom"/>
</dbReference>
<name>A0ABT4TRV6_9ACTN</name>
<organism evidence="11 12">
    <name type="scientific">Nocardiopsis suaedae</name>
    <dbReference type="NCBI Taxonomy" id="3018444"/>
    <lineage>
        <taxon>Bacteria</taxon>
        <taxon>Bacillati</taxon>
        <taxon>Actinomycetota</taxon>
        <taxon>Actinomycetes</taxon>
        <taxon>Streptosporangiales</taxon>
        <taxon>Nocardiopsidaceae</taxon>
        <taxon>Nocardiopsis</taxon>
    </lineage>
</organism>
<keyword evidence="3" id="KW-0597">Phosphoprotein</keyword>
<feature type="domain" description="Histidine kinase/HSP90-like ATPase" evidence="10">
    <location>
        <begin position="313"/>
        <end position="401"/>
    </location>
</feature>
<evidence type="ECO:0000259" key="10">
    <source>
        <dbReference type="SMART" id="SM00387"/>
    </source>
</evidence>
<proteinExistence type="predicted"/>
<evidence type="ECO:0000256" key="4">
    <source>
        <dbReference type="ARBA" id="ARBA00022679"/>
    </source>
</evidence>
<keyword evidence="9" id="KW-0472">Membrane</keyword>
<dbReference type="SMART" id="SM00387">
    <property type="entry name" value="HATPase_c"/>
    <property type="match status" value="1"/>
</dbReference>
<evidence type="ECO:0000256" key="7">
    <source>
        <dbReference type="ARBA" id="ARBA00022840"/>
    </source>
</evidence>
<dbReference type="Pfam" id="PF07730">
    <property type="entry name" value="HisKA_3"/>
    <property type="match status" value="1"/>
</dbReference>
<dbReference type="Gene3D" id="1.20.5.1930">
    <property type="match status" value="1"/>
</dbReference>
<evidence type="ECO:0000256" key="2">
    <source>
        <dbReference type="ARBA" id="ARBA00012438"/>
    </source>
</evidence>
<reference evidence="11" key="1">
    <citation type="submission" date="2023-01" db="EMBL/GenBank/DDBJ databases">
        <title>Draft genome sequence of Nocardiopsis sp. LSu2-4 isolated from halophytes.</title>
        <authorList>
            <person name="Duangmal K."/>
            <person name="Chantavorakit T."/>
        </authorList>
    </citation>
    <scope>NUCLEOTIDE SEQUENCE</scope>
    <source>
        <strain evidence="11">LSu2-4</strain>
    </source>
</reference>
<dbReference type="PANTHER" id="PTHR24421:SF10">
    <property type="entry name" value="NITRATE_NITRITE SENSOR PROTEIN NARQ"/>
    <property type="match status" value="1"/>
</dbReference>
<dbReference type="PANTHER" id="PTHR24421">
    <property type="entry name" value="NITRATE/NITRITE SENSOR PROTEIN NARX-RELATED"/>
    <property type="match status" value="1"/>
</dbReference>
<keyword evidence="12" id="KW-1185">Reference proteome</keyword>
<keyword evidence="4" id="KW-0808">Transferase</keyword>
<comment type="caution">
    <text evidence="11">The sequence shown here is derived from an EMBL/GenBank/DDBJ whole genome shotgun (WGS) entry which is preliminary data.</text>
</comment>
<keyword evidence="6 11" id="KW-0418">Kinase</keyword>
<evidence type="ECO:0000256" key="8">
    <source>
        <dbReference type="ARBA" id="ARBA00023012"/>
    </source>
</evidence>
<evidence type="ECO:0000313" key="11">
    <source>
        <dbReference type="EMBL" id="MDA2807420.1"/>
    </source>
</evidence>
<dbReference type="EMBL" id="JAQFWP010000054">
    <property type="protein sequence ID" value="MDA2807420.1"/>
    <property type="molecule type" value="Genomic_DNA"/>
</dbReference>
<dbReference type="Proteomes" id="UP001165685">
    <property type="component" value="Unassembled WGS sequence"/>
</dbReference>
<dbReference type="Pfam" id="PF02518">
    <property type="entry name" value="HATPase_c"/>
    <property type="match status" value="1"/>
</dbReference>
<keyword evidence="7" id="KW-0067">ATP-binding</keyword>
<accession>A0ABT4TRV6</accession>
<dbReference type="CDD" id="cd16917">
    <property type="entry name" value="HATPase_UhpB-NarQ-NarX-like"/>
    <property type="match status" value="1"/>
</dbReference>